<dbReference type="RefSeq" id="XP_002951661.1">
    <property type="nucleotide sequence ID" value="XM_002951615.1"/>
</dbReference>
<reference evidence="1 2" key="1">
    <citation type="journal article" date="2010" name="Science">
        <title>Genomic analysis of organismal complexity in the multicellular green alga Volvox carteri.</title>
        <authorList>
            <person name="Prochnik S.E."/>
            <person name="Umen J."/>
            <person name="Nedelcu A.M."/>
            <person name="Hallmann A."/>
            <person name="Miller S.M."/>
            <person name="Nishii I."/>
            <person name="Ferris P."/>
            <person name="Kuo A."/>
            <person name="Mitros T."/>
            <person name="Fritz-Laylin L.K."/>
            <person name="Hellsten U."/>
            <person name="Chapman J."/>
            <person name="Simakov O."/>
            <person name="Rensing S.A."/>
            <person name="Terry A."/>
            <person name="Pangilinan J."/>
            <person name="Kapitonov V."/>
            <person name="Jurka J."/>
            <person name="Salamov A."/>
            <person name="Shapiro H."/>
            <person name="Schmutz J."/>
            <person name="Grimwood J."/>
            <person name="Lindquist E."/>
            <person name="Lucas S."/>
            <person name="Grigoriev I.V."/>
            <person name="Schmitt R."/>
            <person name="Kirk D."/>
            <person name="Rokhsar D.S."/>
        </authorList>
    </citation>
    <scope>NUCLEOTIDE SEQUENCE [LARGE SCALE GENOMIC DNA]</scope>
    <source>
        <strain evidence="2">f. Nagariensis / Eve</strain>
    </source>
</reference>
<accession>D8TZ36</accession>
<protein>
    <submittedName>
        <fullName evidence="1">Uncharacterized protein</fullName>
    </submittedName>
</protein>
<keyword evidence="2" id="KW-1185">Reference proteome</keyword>
<dbReference type="EMBL" id="GL378346">
    <property type="protein sequence ID" value="EFJ47112.1"/>
    <property type="molecule type" value="Genomic_DNA"/>
</dbReference>
<dbReference type="Proteomes" id="UP000001058">
    <property type="component" value="Unassembled WGS sequence"/>
</dbReference>
<dbReference type="AlphaFoldDB" id="D8TZ36"/>
<proteinExistence type="predicted"/>
<dbReference type="KEGG" id="vcn:VOLCADRAFT_92227"/>
<name>D8TZ36_VOLCA</name>
<dbReference type="InParanoid" id="D8TZ36"/>
<sequence>MDLTVHSSTTCFMAIREADDDFGGLDEDEDSPVDILHSMAQYAAWEAEQDSQLSQAHLSSLLHVFAGTSSTTGPDPMLMLEQSVEMLVQDMDTYSVMLDQLEDMAAVCTVEGGGIKSGNTLAEAILCLLNTSLATTHLRALLTRVCGGSGSTRAVQAWKHLQELLMPNVLGNVVCWDNSSSLVMLLQYDVLGREVQLIAASSALTVGKVSHLTLLLPRLSAR</sequence>
<organism evidence="2">
    <name type="scientific">Volvox carteri f. nagariensis</name>
    <dbReference type="NCBI Taxonomy" id="3068"/>
    <lineage>
        <taxon>Eukaryota</taxon>
        <taxon>Viridiplantae</taxon>
        <taxon>Chlorophyta</taxon>
        <taxon>core chlorophytes</taxon>
        <taxon>Chlorophyceae</taxon>
        <taxon>CS clade</taxon>
        <taxon>Chlamydomonadales</taxon>
        <taxon>Volvocaceae</taxon>
        <taxon>Volvox</taxon>
    </lineage>
</organism>
<evidence type="ECO:0000313" key="1">
    <source>
        <dbReference type="EMBL" id="EFJ47112.1"/>
    </source>
</evidence>
<gene>
    <name evidence="1" type="ORF">VOLCADRAFT_92227</name>
</gene>
<evidence type="ECO:0000313" key="2">
    <source>
        <dbReference type="Proteomes" id="UP000001058"/>
    </source>
</evidence>
<dbReference type="GeneID" id="9615745"/>